<dbReference type="AlphaFoldDB" id="A0AAV4VIF5"/>
<accession>A0AAV4VIF5</accession>
<evidence type="ECO:0000313" key="2">
    <source>
        <dbReference type="Proteomes" id="UP001054945"/>
    </source>
</evidence>
<proteinExistence type="predicted"/>
<name>A0AAV4VIF5_CAEEX</name>
<evidence type="ECO:0000313" key="1">
    <source>
        <dbReference type="EMBL" id="GIY69303.1"/>
    </source>
</evidence>
<organism evidence="1 2">
    <name type="scientific">Caerostris extrusa</name>
    <name type="common">Bark spider</name>
    <name type="synonym">Caerostris bankana</name>
    <dbReference type="NCBI Taxonomy" id="172846"/>
    <lineage>
        <taxon>Eukaryota</taxon>
        <taxon>Metazoa</taxon>
        <taxon>Ecdysozoa</taxon>
        <taxon>Arthropoda</taxon>
        <taxon>Chelicerata</taxon>
        <taxon>Arachnida</taxon>
        <taxon>Araneae</taxon>
        <taxon>Araneomorphae</taxon>
        <taxon>Entelegynae</taxon>
        <taxon>Araneoidea</taxon>
        <taxon>Araneidae</taxon>
        <taxon>Caerostris</taxon>
    </lineage>
</organism>
<protein>
    <submittedName>
        <fullName evidence="1">Uncharacterized protein</fullName>
    </submittedName>
</protein>
<gene>
    <name evidence="1" type="ORF">CEXT_343281</name>
</gene>
<reference evidence="1 2" key="1">
    <citation type="submission" date="2021-06" db="EMBL/GenBank/DDBJ databases">
        <title>Caerostris extrusa draft genome.</title>
        <authorList>
            <person name="Kono N."/>
            <person name="Arakawa K."/>
        </authorList>
    </citation>
    <scope>NUCLEOTIDE SEQUENCE [LARGE SCALE GENOMIC DNA]</scope>
</reference>
<dbReference type="Proteomes" id="UP001054945">
    <property type="component" value="Unassembled WGS sequence"/>
</dbReference>
<keyword evidence="2" id="KW-1185">Reference proteome</keyword>
<dbReference type="EMBL" id="BPLR01014518">
    <property type="protein sequence ID" value="GIY69303.1"/>
    <property type="molecule type" value="Genomic_DNA"/>
</dbReference>
<sequence length="71" mass="8565">MQLHYRSPFLTAVSSEDRPEKCPFCLRLPLKWTLEAPYVEATAFRNFVPSRIQNFEQPTKPQLQLRRIWMR</sequence>
<comment type="caution">
    <text evidence="1">The sequence shown here is derived from an EMBL/GenBank/DDBJ whole genome shotgun (WGS) entry which is preliminary data.</text>
</comment>